<dbReference type="AlphaFoldDB" id="A0A8K0KWD4"/>
<evidence type="ECO:0000256" key="1">
    <source>
        <dbReference type="SAM" id="MobiDB-lite"/>
    </source>
</evidence>
<dbReference type="EMBL" id="JAESVG020000008">
    <property type="protein sequence ID" value="KAG8625301.1"/>
    <property type="molecule type" value="Genomic_DNA"/>
</dbReference>
<organism evidence="3 4">
    <name type="scientific">Elsinoe batatas</name>
    <dbReference type="NCBI Taxonomy" id="2601811"/>
    <lineage>
        <taxon>Eukaryota</taxon>
        <taxon>Fungi</taxon>
        <taxon>Dikarya</taxon>
        <taxon>Ascomycota</taxon>
        <taxon>Pezizomycotina</taxon>
        <taxon>Dothideomycetes</taxon>
        <taxon>Dothideomycetidae</taxon>
        <taxon>Myriangiales</taxon>
        <taxon>Elsinoaceae</taxon>
        <taxon>Elsinoe</taxon>
    </lineage>
</organism>
<proteinExistence type="predicted"/>
<dbReference type="InterPro" id="IPR019327">
    <property type="entry name" value="WKF"/>
</dbReference>
<dbReference type="OrthoDB" id="10261563at2759"/>
<dbReference type="PANTHER" id="PTHR22306">
    <property type="entry name" value="CHROMOSOME 7 OPEN READING FRAME 50"/>
    <property type="match status" value="1"/>
</dbReference>
<gene>
    <name evidence="3" type="ORF">KVT40_007052</name>
</gene>
<dbReference type="Pfam" id="PF10180">
    <property type="entry name" value="WKF"/>
    <property type="match status" value="1"/>
</dbReference>
<accession>A0A8K0KWD4</accession>
<dbReference type="Proteomes" id="UP000809789">
    <property type="component" value="Unassembled WGS sequence"/>
</dbReference>
<reference evidence="3" key="1">
    <citation type="submission" date="2021-07" db="EMBL/GenBank/DDBJ databases">
        <title>Elsinoe batatas strain:CRI-CJ2 Genome sequencing and assembly.</title>
        <authorList>
            <person name="Huang L."/>
        </authorList>
    </citation>
    <scope>NUCLEOTIDE SEQUENCE</scope>
    <source>
        <strain evidence="3">CRI-CJ2</strain>
    </source>
</reference>
<dbReference type="PANTHER" id="PTHR22306:SF2">
    <property type="entry name" value="CHROMOSOME 7 OPEN READING FRAME 50"/>
    <property type="match status" value="1"/>
</dbReference>
<keyword evidence="4" id="KW-1185">Reference proteome</keyword>
<feature type="compositionally biased region" description="Acidic residues" evidence="1">
    <location>
        <begin position="363"/>
        <end position="385"/>
    </location>
</feature>
<feature type="compositionally biased region" description="Polar residues" evidence="1">
    <location>
        <begin position="96"/>
        <end position="105"/>
    </location>
</feature>
<name>A0A8K0KWD4_9PEZI</name>
<protein>
    <recommendedName>
        <fullName evidence="2">WKF domain-containing protein</fullName>
    </recommendedName>
</protein>
<feature type="compositionally biased region" description="Low complexity" evidence="1">
    <location>
        <begin position="386"/>
        <end position="396"/>
    </location>
</feature>
<evidence type="ECO:0000313" key="3">
    <source>
        <dbReference type="EMBL" id="KAG8625301.1"/>
    </source>
</evidence>
<feature type="domain" description="WKF" evidence="2">
    <location>
        <begin position="199"/>
        <end position="261"/>
    </location>
</feature>
<evidence type="ECO:0000313" key="4">
    <source>
        <dbReference type="Proteomes" id="UP000809789"/>
    </source>
</evidence>
<feature type="region of interest" description="Disordered" evidence="1">
    <location>
        <begin position="330"/>
        <end position="396"/>
    </location>
</feature>
<feature type="region of interest" description="Disordered" evidence="1">
    <location>
        <begin position="1"/>
        <end position="191"/>
    </location>
</feature>
<feature type="compositionally biased region" description="Polar residues" evidence="1">
    <location>
        <begin position="153"/>
        <end position="168"/>
    </location>
</feature>
<evidence type="ECO:0000259" key="2">
    <source>
        <dbReference type="Pfam" id="PF10180"/>
    </source>
</evidence>
<comment type="caution">
    <text evidence="3">The sequence shown here is derived from an EMBL/GenBank/DDBJ whole genome shotgun (WGS) entry which is preliminary data.</text>
</comment>
<sequence>MSVKPDSVRVPAWKRLGLKLKNPQAQPGEANTTRPTPPASTSAEDFPATTNGSSPLKESESYELLSTNGHESGSKKRKRQSESTSNLSHASLLPEPTTTASNTIEPSHKQSNHKHNNESQPRKKRSKSVTFSQDTKPEDGDSTKLFGAPSTDPEPTTNGEVDTPNKNQAEFPAETSEKKPKERKARNKDKPATLAAYVQYLEQFHTDRANWKFNKSKQNDILKNLWNVYRIPPSYNDALVTYINGLQGQAARKRISDEAKARLYKIMPTAEERAAWDRRALHRRLHAKGVEATDEEIDEVYANLEQAQVDELVRIERVLREALEEELGLNEPKANGKSTTRKARKSRTTVEDSDSSSESSSESSDETTSSEESSSEEEDSDDDSDSSGSTSEGEEA</sequence>